<dbReference type="SUPFAM" id="SSF48295">
    <property type="entry name" value="TrpR-like"/>
    <property type="match status" value="2"/>
</dbReference>
<dbReference type="EMBL" id="CP040736">
    <property type="protein sequence ID" value="QCX24692.1"/>
    <property type="molecule type" value="Genomic_DNA"/>
</dbReference>
<dbReference type="KEGG" id="lft:FG051_11660"/>
<dbReference type="Pfam" id="PF13518">
    <property type="entry name" value="HTH_28"/>
    <property type="match status" value="2"/>
</dbReference>
<evidence type="ECO:0000313" key="10">
    <source>
        <dbReference type="EMBL" id="QCX25879.1"/>
    </source>
</evidence>
<dbReference type="KEGG" id="lft:FG051_10310"/>
<dbReference type="Proteomes" id="UP000310673">
    <property type="component" value="Chromosome"/>
</dbReference>
<evidence type="ECO:0000256" key="1">
    <source>
        <dbReference type="ARBA" id="ARBA00038232"/>
    </source>
</evidence>
<dbReference type="KEGG" id="lft:FG051_06015"/>
<evidence type="ECO:0000313" key="8">
    <source>
        <dbReference type="EMBL" id="QCX25453.1"/>
    </source>
</evidence>
<dbReference type="KEGG" id="lft:FG051_09505"/>
<feature type="coiled-coil region" evidence="2">
    <location>
        <begin position="181"/>
        <end position="208"/>
    </location>
</feature>
<reference evidence="7 11" key="1">
    <citation type="submission" date="2019-05" db="EMBL/GenBank/DDBJ databases">
        <title>Genome Sequence of Lactobacillus futsaii Y97, a Potential Probiotic Strain Isolated from the Futsai of Taiwan.</title>
        <authorList>
            <person name="Du X."/>
        </authorList>
    </citation>
    <scope>NUCLEOTIDE SEQUENCE [LARGE SCALE GENOMIC DNA]</scope>
    <source>
        <strain evidence="7 11">Y97</strain>
    </source>
</reference>
<dbReference type="InterPro" id="IPR055247">
    <property type="entry name" value="InsJ-like_HTH"/>
</dbReference>
<name>A0A5B7T0H2_9LACO</name>
<dbReference type="InterPro" id="IPR036388">
    <property type="entry name" value="WH-like_DNA-bd_sf"/>
</dbReference>
<evidence type="ECO:0000313" key="7">
    <source>
        <dbReference type="EMBL" id="QCX25308.1"/>
    </source>
</evidence>
<organism evidence="7 11">
    <name type="scientific">Companilactobacillus futsaii</name>
    <dbReference type="NCBI Taxonomy" id="938155"/>
    <lineage>
        <taxon>Bacteria</taxon>
        <taxon>Bacillati</taxon>
        <taxon>Bacillota</taxon>
        <taxon>Bacilli</taxon>
        <taxon>Lactobacillales</taxon>
        <taxon>Lactobacillaceae</taxon>
        <taxon>Companilactobacillus</taxon>
    </lineage>
</organism>
<dbReference type="InterPro" id="IPR052057">
    <property type="entry name" value="IS150/IS1296_orfA-like"/>
</dbReference>
<dbReference type="EMBL" id="CP040736">
    <property type="protein sequence ID" value="QCX25289.1"/>
    <property type="molecule type" value="Genomic_DNA"/>
</dbReference>
<keyword evidence="2" id="KW-0175">Coiled coil</keyword>
<dbReference type="STRING" id="1423818.FC88_GL000738"/>
<dbReference type="EMBL" id="CP040736">
    <property type="protein sequence ID" value="QCX25879.1"/>
    <property type="molecule type" value="Genomic_DNA"/>
</dbReference>
<dbReference type="SUPFAM" id="SSF46689">
    <property type="entry name" value="Homeodomain-like"/>
    <property type="match status" value="1"/>
</dbReference>
<dbReference type="KEGG" id="lft:FG051_09395"/>
<evidence type="ECO:0000313" key="4">
    <source>
        <dbReference type="EMBL" id="QCX23666.1"/>
    </source>
</evidence>
<evidence type="ECO:0000256" key="2">
    <source>
        <dbReference type="SAM" id="Coils"/>
    </source>
</evidence>
<protein>
    <submittedName>
        <fullName evidence="7">Transposase</fullName>
    </submittedName>
</protein>
<dbReference type="KEGG" id="lft:FG051_12585"/>
<dbReference type="RefSeq" id="WP_057814501.1">
    <property type="nucleotide sequence ID" value="NZ_CP040736.1"/>
</dbReference>
<gene>
    <name evidence="4" type="ORF">FG051_00475</name>
    <name evidence="5" type="ORF">FG051_06015</name>
    <name evidence="6" type="ORF">FG051_09395</name>
    <name evidence="7" type="ORF">FG051_09505</name>
    <name evidence="8" type="ORF">FG051_10310</name>
    <name evidence="9" type="ORF">FG051_11660</name>
    <name evidence="10" type="ORF">FG051_12585</name>
</gene>
<evidence type="ECO:0000313" key="9">
    <source>
        <dbReference type="EMBL" id="QCX25710.1"/>
    </source>
</evidence>
<dbReference type="Gene3D" id="1.10.10.10">
    <property type="entry name" value="Winged helix-like DNA-binding domain superfamily/Winged helix DNA-binding domain"/>
    <property type="match status" value="3"/>
</dbReference>
<sequence>MQKYTSDQKIKTVQEFLESDMPRQTFAKTKGIPPSTFKEWCRIYKVYGARGLLNVKTLSYYSYETKINAIKAYKNGEGSLNDICERFGVKSSKQLRYWLIQYNNDKNLTATPVGKKVIQMSRKTTLEERIEVVEYITNHKHSYAEASEHFKVSYQQARMWVLKARNVGYSALVDNRGKNKKKKQMSEVDELKLEIRQLKSELNRRDAIEAFEKKWNEIQHGE</sequence>
<feature type="domain" description="Insertion element IS150 protein InsJ-like helix-turn-helix" evidence="3">
    <location>
        <begin position="128"/>
        <end position="180"/>
    </location>
</feature>
<feature type="domain" description="Insertion element IS150 protein InsJ-like helix-turn-helix" evidence="3">
    <location>
        <begin position="66"/>
        <end position="104"/>
    </location>
</feature>
<evidence type="ECO:0000259" key="3">
    <source>
        <dbReference type="Pfam" id="PF13518"/>
    </source>
</evidence>
<dbReference type="EMBL" id="CP040736">
    <property type="protein sequence ID" value="QCX25308.1"/>
    <property type="molecule type" value="Genomic_DNA"/>
</dbReference>
<dbReference type="InterPro" id="IPR010921">
    <property type="entry name" value="Trp_repressor/repl_initiator"/>
</dbReference>
<dbReference type="EMBL" id="CP040736">
    <property type="protein sequence ID" value="QCX25453.1"/>
    <property type="molecule type" value="Genomic_DNA"/>
</dbReference>
<evidence type="ECO:0000313" key="11">
    <source>
        <dbReference type="Proteomes" id="UP000310673"/>
    </source>
</evidence>
<proteinExistence type="inferred from homology"/>
<evidence type="ECO:0000313" key="6">
    <source>
        <dbReference type="EMBL" id="QCX25289.1"/>
    </source>
</evidence>
<dbReference type="PANTHER" id="PTHR33795">
    <property type="entry name" value="INSERTION ELEMENT IS150 PROTEIN INSJ"/>
    <property type="match status" value="1"/>
</dbReference>
<evidence type="ECO:0000313" key="5">
    <source>
        <dbReference type="EMBL" id="QCX24692.1"/>
    </source>
</evidence>
<dbReference type="KEGG" id="lft:FG051_00475"/>
<dbReference type="EMBL" id="CP040736">
    <property type="protein sequence ID" value="QCX25710.1"/>
    <property type="molecule type" value="Genomic_DNA"/>
</dbReference>
<dbReference type="InterPro" id="IPR009057">
    <property type="entry name" value="Homeodomain-like_sf"/>
</dbReference>
<dbReference type="EMBL" id="CP040736">
    <property type="protein sequence ID" value="QCX23666.1"/>
    <property type="molecule type" value="Genomic_DNA"/>
</dbReference>
<comment type="similarity">
    <text evidence="1">Belongs to the IS150/IS1296 orfA family.</text>
</comment>
<accession>A0A5B7T0H2</accession>
<dbReference type="GO" id="GO:0043565">
    <property type="term" value="F:sequence-specific DNA binding"/>
    <property type="evidence" value="ECO:0007669"/>
    <property type="project" value="InterPro"/>
</dbReference>
<dbReference type="PANTHER" id="PTHR33795:SF1">
    <property type="entry name" value="INSERTION ELEMENT IS150 PROTEIN INSJ"/>
    <property type="match status" value="1"/>
</dbReference>
<dbReference type="AlphaFoldDB" id="A0A5B7T0H2"/>